<feature type="transmembrane region" description="Helical" evidence="1">
    <location>
        <begin position="12"/>
        <end position="32"/>
    </location>
</feature>
<dbReference type="InterPro" id="IPR019074">
    <property type="entry name" value="YabQ"/>
</dbReference>
<organism evidence="2">
    <name type="scientific">bioreactor metagenome</name>
    <dbReference type="NCBI Taxonomy" id="1076179"/>
    <lineage>
        <taxon>unclassified sequences</taxon>
        <taxon>metagenomes</taxon>
        <taxon>ecological metagenomes</taxon>
    </lineage>
</organism>
<sequence>MLISISHQLKLVIFSFASGILTGILFDIYRIIRGFERTNKILTFIEDTLFWIFSSVVVFIFLLFTNYAYIGFYVYLLIALGIYVYLRFLSKVILSIEYKILRGVGKLLRVSKNILLFPVDVLLYTIKRKK</sequence>
<dbReference type="NCBIfam" id="TIGR02893">
    <property type="entry name" value="spore_yabQ"/>
    <property type="match status" value="1"/>
</dbReference>
<evidence type="ECO:0008006" key="3">
    <source>
        <dbReference type="Google" id="ProtNLM"/>
    </source>
</evidence>
<comment type="caution">
    <text evidence="2">The sequence shown here is derived from an EMBL/GenBank/DDBJ whole genome shotgun (WGS) entry which is preliminary data.</text>
</comment>
<gene>
    <name evidence="2" type="ORF">SDC9_102249</name>
</gene>
<protein>
    <recommendedName>
        <fullName evidence="3">Spore cortex biosynthesis protein YabQ</fullName>
    </recommendedName>
</protein>
<accession>A0A645AQB2</accession>
<dbReference type="EMBL" id="VSSQ01015279">
    <property type="protein sequence ID" value="MPM55452.1"/>
    <property type="molecule type" value="Genomic_DNA"/>
</dbReference>
<dbReference type="Pfam" id="PF09578">
    <property type="entry name" value="Spore_YabQ"/>
    <property type="match status" value="1"/>
</dbReference>
<keyword evidence="1" id="KW-0472">Membrane</keyword>
<feature type="transmembrane region" description="Helical" evidence="1">
    <location>
        <begin position="70"/>
        <end position="86"/>
    </location>
</feature>
<keyword evidence="1" id="KW-0812">Transmembrane</keyword>
<name>A0A645AQB2_9ZZZZ</name>
<evidence type="ECO:0000256" key="1">
    <source>
        <dbReference type="SAM" id="Phobius"/>
    </source>
</evidence>
<proteinExistence type="predicted"/>
<dbReference type="AlphaFoldDB" id="A0A645AQB2"/>
<reference evidence="2" key="1">
    <citation type="submission" date="2019-08" db="EMBL/GenBank/DDBJ databases">
        <authorList>
            <person name="Kucharzyk K."/>
            <person name="Murdoch R.W."/>
            <person name="Higgins S."/>
            <person name="Loffler F."/>
        </authorList>
    </citation>
    <scope>NUCLEOTIDE SEQUENCE</scope>
</reference>
<feature type="transmembrane region" description="Helical" evidence="1">
    <location>
        <begin position="44"/>
        <end position="64"/>
    </location>
</feature>
<evidence type="ECO:0000313" key="2">
    <source>
        <dbReference type="EMBL" id="MPM55452.1"/>
    </source>
</evidence>
<keyword evidence="1" id="KW-1133">Transmembrane helix</keyword>